<keyword evidence="8" id="KW-1185">Reference proteome</keyword>
<evidence type="ECO:0000256" key="4">
    <source>
        <dbReference type="ARBA" id="ARBA00022833"/>
    </source>
</evidence>
<dbReference type="PANTHER" id="PTHR10634">
    <property type="entry name" value="AN1-TYPE ZINC FINGER PROTEIN"/>
    <property type="match status" value="1"/>
</dbReference>
<dbReference type="PANTHER" id="PTHR10634:SF67">
    <property type="entry name" value="AN1-TYPE ZINC FINGER PROTEIN 3"/>
    <property type="match status" value="1"/>
</dbReference>
<reference evidence="7" key="1">
    <citation type="submission" date="2020-06" db="EMBL/GenBank/DDBJ databases">
        <authorList>
            <person name="Li T."/>
            <person name="Hu X."/>
            <person name="Zhang T."/>
            <person name="Song X."/>
            <person name="Zhang H."/>
            <person name="Dai N."/>
            <person name="Sheng W."/>
            <person name="Hou X."/>
            <person name="Wei L."/>
        </authorList>
    </citation>
    <scope>NUCLEOTIDE SEQUENCE</scope>
    <source>
        <strain evidence="7">K16</strain>
        <tissue evidence="7">Leaf</tissue>
    </source>
</reference>
<feature type="domain" description="AN1-type" evidence="6">
    <location>
        <begin position="55"/>
        <end position="92"/>
    </location>
</feature>
<evidence type="ECO:0000256" key="5">
    <source>
        <dbReference type="SAM" id="MobiDB-lite"/>
    </source>
</evidence>
<accession>A0AAE1W1M3</accession>
<evidence type="ECO:0000313" key="8">
    <source>
        <dbReference type="Proteomes" id="UP001289374"/>
    </source>
</evidence>
<evidence type="ECO:0000259" key="6">
    <source>
        <dbReference type="SMART" id="SM00154"/>
    </source>
</evidence>
<dbReference type="AlphaFoldDB" id="A0AAE1W1M3"/>
<reference evidence="7" key="2">
    <citation type="journal article" date="2024" name="Plant">
        <title>Genomic evolution and insights into agronomic trait innovations of Sesamum species.</title>
        <authorList>
            <person name="Miao H."/>
            <person name="Wang L."/>
            <person name="Qu L."/>
            <person name="Liu H."/>
            <person name="Sun Y."/>
            <person name="Le M."/>
            <person name="Wang Q."/>
            <person name="Wei S."/>
            <person name="Zheng Y."/>
            <person name="Lin W."/>
            <person name="Duan Y."/>
            <person name="Cao H."/>
            <person name="Xiong S."/>
            <person name="Wang X."/>
            <person name="Wei L."/>
            <person name="Li C."/>
            <person name="Ma Q."/>
            <person name="Ju M."/>
            <person name="Zhao R."/>
            <person name="Li G."/>
            <person name="Mu C."/>
            <person name="Tian Q."/>
            <person name="Mei H."/>
            <person name="Zhang T."/>
            <person name="Gao T."/>
            <person name="Zhang H."/>
        </authorList>
    </citation>
    <scope>NUCLEOTIDE SEQUENCE</scope>
    <source>
        <strain evidence="7">K16</strain>
    </source>
</reference>
<evidence type="ECO:0000256" key="3">
    <source>
        <dbReference type="ARBA" id="ARBA00022771"/>
    </source>
</evidence>
<evidence type="ECO:0000256" key="1">
    <source>
        <dbReference type="ARBA" id="ARBA00003732"/>
    </source>
</evidence>
<dbReference type="GO" id="GO:0008270">
    <property type="term" value="F:zinc ion binding"/>
    <property type="evidence" value="ECO:0007669"/>
    <property type="project" value="UniProtKB-KW"/>
</dbReference>
<comment type="function">
    <text evidence="1">May be involved in environmental stress response.</text>
</comment>
<comment type="caution">
    <text evidence="7">The sequence shown here is derived from an EMBL/GenBank/DDBJ whole genome shotgun (WGS) entry which is preliminary data.</text>
</comment>
<dbReference type="Gene3D" id="4.10.1110.10">
    <property type="entry name" value="AN1-like Zinc finger"/>
    <property type="match status" value="1"/>
</dbReference>
<dbReference type="Pfam" id="PF01428">
    <property type="entry name" value="zf-AN1"/>
    <property type="match status" value="1"/>
</dbReference>
<dbReference type="Proteomes" id="UP001289374">
    <property type="component" value="Unassembled WGS sequence"/>
</dbReference>
<protein>
    <submittedName>
        <fullName evidence="7">Zinc finger A20 and AN1 domain-containing stress-associated protein 9</fullName>
    </submittedName>
</protein>
<dbReference type="InterPro" id="IPR050652">
    <property type="entry name" value="AN1_A20_ZnFinger"/>
</dbReference>
<dbReference type="InterPro" id="IPR035896">
    <property type="entry name" value="AN1-like_Znf"/>
</dbReference>
<keyword evidence="3" id="KW-0863">Zinc-finger</keyword>
<keyword evidence="2" id="KW-0479">Metal-binding</keyword>
<feature type="compositionally biased region" description="Polar residues" evidence="5">
    <location>
        <begin position="1"/>
        <end position="10"/>
    </location>
</feature>
<dbReference type="SUPFAM" id="SSF118310">
    <property type="entry name" value="AN1-like Zinc finger"/>
    <property type="match status" value="1"/>
</dbReference>
<dbReference type="InterPro" id="IPR000058">
    <property type="entry name" value="Znf_AN1"/>
</dbReference>
<feature type="region of interest" description="Disordered" evidence="5">
    <location>
        <begin position="1"/>
        <end position="30"/>
    </location>
</feature>
<evidence type="ECO:0000256" key="2">
    <source>
        <dbReference type="ARBA" id="ARBA00022723"/>
    </source>
</evidence>
<sequence length="97" mass="10384">MDSSTDNNAMSCGDCHPAEPPASAPVAAGSSARRRIMASVPSAIAITSKKQWPSHKRQKKVGLLGFECLCGGTFCERHRYPEAHNSCSFDFKSAGKI</sequence>
<keyword evidence="4" id="KW-0862">Zinc</keyword>
<evidence type="ECO:0000313" key="7">
    <source>
        <dbReference type="EMBL" id="KAK4385076.1"/>
    </source>
</evidence>
<proteinExistence type="predicted"/>
<dbReference type="SMART" id="SM00154">
    <property type="entry name" value="ZnF_AN1"/>
    <property type="match status" value="1"/>
</dbReference>
<dbReference type="EMBL" id="JACGWL010000016">
    <property type="protein sequence ID" value="KAK4385076.1"/>
    <property type="molecule type" value="Genomic_DNA"/>
</dbReference>
<gene>
    <name evidence="7" type="ORF">Sango_2631600</name>
</gene>
<organism evidence="7 8">
    <name type="scientific">Sesamum angolense</name>
    <dbReference type="NCBI Taxonomy" id="2727404"/>
    <lineage>
        <taxon>Eukaryota</taxon>
        <taxon>Viridiplantae</taxon>
        <taxon>Streptophyta</taxon>
        <taxon>Embryophyta</taxon>
        <taxon>Tracheophyta</taxon>
        <taxon>Spermatophyta</taxon>
        <taxon>Magnoliopsida</taxon>
        <taxon>eudicotyledons</taxon>
        <taxon>Gunneridae</taxon>
        <taxon>Pentapetalae</taxon>
        <taxon>asterids</taxon>
        <taxon>lamiids</taxon>
        <taxon>Lamiales</taxon>
        <taxon>Pedaliaceae</taxon>
        <taxon>Sesamum</taxon>
    </lineage>
</organism>
<name>A0AAE1W1M3_9LAMI</name>